<evidence type="ECO:0000313" key="1">
    <source>
        <dbReference type="EMBL" id="KAJ4434105.1"/>
    </source>
</evidence>
<comment type="caution">
    <text evidence="1">The sequence shown here is derived from an EMBL/GenBank/DDBJ whole genome shotgun (WGS) entry which is preliminary data.</text>
</comment>
<dbReference type="Proteomes" id="UP001148838">
    <property type="component" value="Unassembled WGS sequence"/>
</dbReference>
<keyword evidence="2" id="KW-1185">Reference proteome</keyword>
<name>A0ABQ8SK29_PERAM</name>
<organism evidence="1 2">
    <name type="scientific">Periplaneta americana</name>
    <name type="common">American cockroach</name>
    <name type="synonym">Blatta americana</name>
    <dbReference type="NCBI Taxonomy" id="6978"/>
    <lineage>
        <taxon>Eukaryota</taxon>
        <taxon>Metazoa</taxon>
        <taxon>Ecdysozoa</taxon>
        <taxon>Arthropoda</taxon>
        <taxon>Hexapoda</taxon>
        <taxon>Insecta</taxon>
        <taxon>Pterygota</taxon>
        <taxon>Neoptera</taxon>
        <taxon>Polyneoptera</taxon>
        <taxon>Dictyoptera</taxon>
        <taxon>Blattodea</taxon>
        <taxon>Blattoidea</taxon>
        <taxon>Blattidae</taxon>
        <taxon>Blattinae</taxon>
        <taxon>Periplaneta</taxon>
    </lineage>
</organism>
<dbReference type="EMBL" id="JAJSOF020000027">
    <property type="protein sequence ID" value="KAJ4434105.1"/>
    <property type="molecule type" value="Genomic_DNA"/>
</dbReference>
<reference evidence="1 2" key="1">
    <citation type="journal article" date="2022" name="Allergy">
        <title>Genome assembly and annotation of Periplaneta americana reveal a comprehensive cockroach allergen profile.</title>
        <authorList>
            <person name="Wang L."/>
            <person name="Xiong Q."/>
            <person name="Saelim N."/>
            <person name="Wang L."/>
            <person name="Nong W."/>
            <person name="Wan A.T."/>
            <person name="Shi M."/>
            <person name="Liu X."/>
            <person name="Cao Q."/>
            <person name="Hui J.H.L."/>
            <person name="Sookrung N."/>
            <person name="Leung T.F."/>
            <person name="Tungtrongchitr A."/>
            <person name="Tsui S.K.W."/>
        </authorList>
    </citation>
    <scope>NUCLEOTIDE SEQUENCE [LARGE SCALE GENOMIC DNA]</scope>
    <source>
        <strain evidence="1">PWHHKU_190912</strain>
    </source>
</reference>
<evidence type="ECO:0000313" key="2">
    <source>
        <dbReference type="Proteomes" id="UP001148838"/>
    </source>
</evidence>
<sequence length="448" mass="50486">MTTQVTTVQPMTGQLSTVIKPQVSIILGYAIERELAKSHGGFPAEGVFFLPAFARFAAFEVFLWNPFLFIALAISLLQDTGQEECLVQFPVLFGLPIAVFSTEGGVCAGDTMAASELGALWQWTQCMQMTHWPRRRDKVARSLSAGPSFMPIVVVRCSSLANANTSTHVCDLMTSYDINIHSQHYPASSQSPKTFSWLEYRLGTAKSHDGTLNNTMKQKKSARRDEVVPAATDDLADKKTLSVGFIAVGVVRDEVTGEWRKLHNTELHALYSSPDIIRNIKSRRLRYAGHVARMGESRNAYRVLVGRPEGKRPLGRPRRRWEDNIKMNLREVGYDGRDWINLAYDRDQWRAYVRAAMNLWGRAKVSLYILYCDSDVRFELTTSVPQERRSRGALWDGARRRGERANAAREWRESARASGAGREERALDFSGVPSLETRGTFEATSLWL</sequence>
<proteinExistence type="predicted"/>
<gene>
    <name evidence="1" type="ORF">ANN_16425</name>
</gene>
<protein>
    <submittedName>
        <fullName evidence="1">Uncharacterized protein</fullName>
    </submittedName>
</protein>
<accession>A0ABQ8SK29</accession>